<dbReference type="KEGG" id="vie:OL234_03860"/>
<evidence type="ECO:0000313" key="2">
    <source>
        <dbReference type="EMBL" id="WEG74043.1"/>
    </source>
</evidence>
<sequence>MSKKTGGFLLGTIIGGAAAAAAALLLAPKAGKDLRQDLVERTDDFKNRAYDYNGSDLKDKASGFATDVKDKAVQKSDEALSSLKKQTADLSTKLKKSTENLVETGVDKGLDTAANVLEGTEDIILDMADMAEEIKQNSHEIQEPIEDLSDEPIVDDITDVDVDSLEQDIQEELEEALDHVVEETDVK</sequence>
<evidence type="ECO:0000313" key="3">
    <source>
        <dbReference type="Proteomes" id="UP001179647"/>
    </source>
</evidence>
<keyword evidence="3" id="KW-1185">Reference proteome</keyword>
<keyword evidence="1" id="KW-0812">Transmembrane</keyword>
<gene>
    <name evidence="2" type="ORF">OL234_03860</name>
</gene>
<keyword evidence="1" id="KW-0472">Membrane</keyword>
<reference evidence="2" key="1">
    <citation type="submission" date="2022-10" db="EMBL/GenBank/DDBJ databases">
        <title>Vagococcus sp. isolated from poultry meat.</title>
        <authorList>
            <person name="Johansson P."/>
            <person name="Bjorkroth J."/>
        </authorList>
    </citation>
    <scope>NUCLEOTIDE SEQUENCE</scope>
    <source>
        <strain evidence="2">STAA11</strain>
    </source>
</reference>
<dbReference type="InterPro" id="IPR024623">
    <property type="entry name" value="YtxH"/>
</dbReference>
<keyword evidence="1" id="KW-1133">Transmembrane helix</keyword>
<name>A0AAF0CW08_9ENTE</name>
<accession>A0AAF0CW08</accession>
<dbReference type="RefSeq" id="WP_275469842.1">
    <property type="nucleotide sequence ID" value="NZ_CP110232.1"/>
</dbReference>
<dbReference type="Proteomes" id="UP001179647">
    <property type="component" value="Chromosome"/>
</dbReference>
<dbReference type="Gene3D" id="1.20.120.20">
    <property type="entry name" value="Apolipoprotein"/>
    <property type="match status" value="1"/>
</dbReference>
<dbReference type="InterPro" id="IPR052928">
    <property type="entry name" value="Desiccation-related_membrane"/>
</dbReference>
<dbReference type="PANTHER" id="PTHR35792">
    <property type="entry name" value="GENERAL STRESS PROTEIN"/>
    <property type="match status" value="1"/>
</dbReference>
<dbReference type="SUPFAM" id="SSF56837">
    <property type="entry name" value="Colicin"/>
    <property type="match status" value="1"/>
</dbReference>
<organism evidence="2 3">
    <name type="scientific">Vagococcus intermedius</name>
    <dbReference type="NCBI Taxonomy" id="2991418"/>
    <lineage>
        <taxon>Bacteria</taxon>
        <taxon>Bacillati</taxon>
        <taxon>Bacillota</taxon>
        <taxon>Bacilli</taxon>
        <taxon>Lactobacillales</taxon>
        <taxon>Enterococcaceae</taxon>
        <taxon>Vagococcus</taxon>
    </lineage>
</organism>
<dbReference type="PANTHER" id="PTHR35792:SF2">
    <property type="entry name" value="GENERAL STRESS PROTEIN"/>
    <property type="match status" value="1"/>
</dbReference>
<dbReference type="Pfam" id="PF12732">
    <property type="entry name" value="YtxH"/>
    <property type="match status" value="1"/>
</dbReference>
<evidence type="ECO:0000256" key="1">
    <source>
        <dbReference type="SAM" id="Phobius"/>
    </source>
</evidence>
<protein>
    <submittedName>
        <fullName evidence="2">YtxH domain-containing protein</fullName>
    </submittedName>
</protein>
<proteinExistence type="predicted"/>
<feature type="transmembrane region" description="Helical" evidence="1">
    <location>
        <begin position="6"/>
        <end position="27"/>
    </location>
</feature>
<dbReference type="AlphaFoldDB" id="A0AAF0CW08"/>
<dbReference type="EMBL" id="CP110232">
    <property type="protein sequence ID" value="WEG74043.1"/>
    <property type="molecule type" value="Genomic_DNA"/>
</dbReference>